<gene>
    <name evidence="13" type="ORF">AUC61_09755</name>
</gene>
<evidence type="ECO:0000256" key="8">
    <source>
        <dbReference type="ARBA" id="ARBA00032024"/>
    </source>
</evidence>
<evidence type="ECO:0000256" key="2">
    <source>
        <dbReference type="ARBA" id="ARBA00007870"/>
    </source>
</evidence>
<feature type="domain" description="Ketopantoate reductase C-terminal" evidence="12">
    <location>
        <begin position="179"/>
        <end position="278"/>
    </location>
</feature>
<keyword evidence="5 10" id="KW-0566">Pantothenate biosynthesis</keyword>
<comment type="function">
    <text evidence="10">Catalyzes the NADPH-dependent reduction of ketopantoate into pantoic acid.</text>
</comment>
<comment type="similarity">
    <text evidence="2 10">Belongs to the ketopantoate reductase family.</text>
</comment>
<evidence type="ECO:0000256" key="6">
    <source>
        <dbReference type="ARBA" id="ARBA00022857"/>
    </source>
</evidence>
<evidence type="ECO:0000256" key="4">
    <source>
        <dbReference type="ARBA" id="ARBA00019465"/>
    </source>
</evidence>
<evidence type="ECO:0000256" key="10">
    <source>
        <dbReference type="RuleBase" id="RU362068"/>
    </source>
</evidence>
<evidence type="ECO:0000313" key="14">
    <source>
        <dbReference type="Proteomes" id="UP001320513"/>
    </source>
</evidence>
<dbReference type="SUPFAM" id="SSF48179">
    <property type="entry name" value="6-phosphogluconate dehydrogenase C-terminal domain-like"/>
    <property type="match status" value="1"/>
</dbReference>
<dbReference type="Gene3D" id="3.40.50.720">
    <property type="entry name" value="NAD(P)-binding Rossmann-like Domain"/>
    <property type="match status" value="1"/>
</dbReference>
<feature type="domain" description="Ketopantoate reductase N-terminal" evidence="11">
    <location>
        <begin position="3"/>
        <end position="152"/>
    </location>
</feature>
<dbReference type="EC" id="1.1.1.169" evidence="3 10"/>
<dbReference type="Pfam" id="PF08546">
    <property type="entry name" value="ApbA_C"/>
    <property type="match status" value="1"/>
</dbReference>
<name>A0ABS9ZGS5_9PSED</name>
<evidence type="ECO:0000256" key="9">
    <source>
        <dbReference type="ARBA" id="ARBA00048793"/>
    </source>
</evidence>
<accession>A0ABS9ZGS5</accession>
<organism evidence="13 14">
    <name type="scientific">Pseudomonas maioricensis</name>
    <dbReference type="NCBI Taxonomy" id="1766623"/>
    <lineage>
        <taxon>Bacteria</taxon>
        <taxon>Pseudomonadati</taxon>
        <taxon>Pseudomonadota</taxon>
        <taxon>Gammaproteobacteria</taxon>
        <taxon>Pseudomonadales</taxon>
        <taxon>Pseudomonadaceae</taxon>
        <taxon>Pseudomonas</taxon>
    </lineage>
</organism>
<evidence type="ECO:0000256" key="5">
    <source>
        <dbReference type="ARBA" id="ARBA00022655"/>
    </source>
</evidence>
<dbReference type="InterPro" id="IPR003710">
    <property type="entry name" value="ApbA"/>
</dbReference>
<reference evidence="13 14" key="1">
    <citation type="submission" date="2015-12" db="EMBL/GenBank/DDBJ databases">
        <title>Phylogenomics in the description of a new species in the Pseudomonas syringae group.</title>
        <authorList>
            <person name="Busquets A."/>
            <person name="Gomila M."/>
            <person name="Beiki F."/>
            <person name="Rahimian H."/>
            <person name="Mulet M."/>
            <person name="Sanchez D."/>
            <person name="Garcia-Valdes E."/>
            <person name="Lalucat J."/>
        </authorList>
    </citation>
    <scope>NUCLEOTIDE SEQUENCE [LARGE SCALE GENOMIC DNA]</scope>
    <source>
        <strain evidence="13 14">S25</strain>
    </source>
</reference>
<dbReference type="Gene3D" id="1.10.1040.10">
    <property type="entry name" value="N-(1-d-carboxylethyl)-l-norvaline Dehydrogenase, domain 2"/>
    <property type="match status" value="1"/>
</dbReference>
<dbReference type="EMBL" id="LOHG01000005">
    <property type="protein sequence ID" value="MCI8209820.1"/>
    <property type="molecule type" value="Genomic_DNA"/>
</dbReference>
<dbReference type="InterPro" id="IPR008927">
    <property type="entry name" value="6-PGluconate_DH-like_C_sf"/>
</dbReference>
<protein>
    <recommendedName>
        <fullName evidence="4 10">2-dehydropantoate 2-reductase</fullName>
        <ecNumber evidence="3 10">1.1.1.169</ecNumber>
    </recommendedName>
    <alternativeName>
        <fullName evidence="8 10">Ketopantoate reductase</fullName>
    </alternativeName>
</protein>
<evidence type="ECO:0000259" key="12">
    <source>
        <dbReference type="Pfam" id="PF08546"/>
    </source>
</evidence>
<keyword evidence="14" id="KW-1185">Reference proteome</keyword>
<evidence type="ECO:0000256" key="3">
    <source>
        <dbReference type="ARBA" id="ARBA00013014"/>
    </source>
</evidence>
<proteinExistence type="inferred from homology"/>
<dbReference type="InterPro" id="IPR013332">
    <property type="entry name" value="KPR_N"/>
</dbReference>
<keyword evidence="6 10" id="KW-0521">NADP</keyword>
<evidence type="ECO:0000313" key="13">
    <source>
        <dbReference type="EMBL" id="MCI8209820.1"/>
    </source>
</evidence>
<dbReference type="Proteomes" id="UP001320513">
    <property type="component" value="Unassembled WGS sequence"/>
</dbReference>
<dbReference type="PANTHER" id="PTHR21708:SF26">
    <property type="entry name" value="2-DEHYDROPANTOATE 2-REDUCTASE"/>
    <property type="match status" value="1"/>
</dbReference>
<sequence>MRILIVGAGAIGGYFGGRLLEAGRDVNFLVRAARADELQRDGLVIRSPQGNVVYPSPPCVLAPMLYGPYDLIVLSCKAYNLDDAMEDFAAAVGPETLILPLLNGMAHLTRLAERFDAANVLGGQCLISVDRDASGAILHLNDKHQLSFGELNGESTARILRVAEALADAGFEASLSQHIAQDMWDKWCFIATLAGITASMRASLGDVLDAQGLPLVLKLFAECCAIASAQGYPVQEAIRQRYLAMLTTAGSPLSASMLRDMERSMPIEVEQVLGELVVRRDSEEPMAQLSVLGFVYTNLKAYEARRLREQS</sequence>
<evidence type="ECO:0000259" key="11">
    <source>
        <dbReference type="Pfam" id="PF02558"/>
    </source>
</evidence>
<dbReference type="Pfam" id="PF02558">
    <property type="entry name" value="ApbA"/>
    <property type="match status" value="1"/>
</dbReference>
<comment type="pathway">
    <text evidence="1 10">Cofactor biosynthesis; (R)-pantothenate biosynthesis; (R)-pantoate from 3-methyl-2-oxobutanoate: step 2/2.</text>
</comment>
<dbReference type="NCBIfam" id="TIGR00745">
    <property type="entry name" value="apbA_panE"/>
    <property type="match status" value="1"/>
</dbReference>
<comment type="caution">
    <text evidence="13">The sequence shown here is derived from an EMBL/GenBank/DDBJ whole genome shotgun (WGS) entry which is preliminary data.</text>
</comment>
<dbReference type="InterPro" id="IPR013328">
    <property type="entry name" value="6PGD_dom2"/>
</dbReference>
<dbReference type="InterPro" id="IPR013752">
    <property type="entry name" value="KPA_reductase"/>
</dbReference>
<keyword evidence="7 10" id="KW-0560">Oxidoreductase</keyword>
<dbReference type="SUPFAM" id="SSF51735">
    <property type="entry name" value="NAD(P)-binding Rossmann-fold domains"/>
    <property type="match status" value="1"/>
</dbReference>
<evidence type="ECO:0000256" key="1">
    <source>
        <dbReference type="ARBA" id="ARBA00004994"/>
    </source>
</evidence>
<evidence type="ECO:0000256" key="7">
    <source>
        <dbReference type="ARBA" id="ARBA00023002"/>
    </source>
</evidence>
<dbReference type="PANTHER" id="PTHR21708">
    <property type="entry name" value="PROBABLE 2-DEHYDROPANTOATE 2-REDUCTASE"/>
    <property type="match status" value="1"/>
</dbReference>
<dbReference type="RefSeq" id="WP_243245727.1">
    <property type="nucleotide sequence ID" value="NZ_LOHG01000005.1"/>
</dbReference>
<comment type="catalytic activity">
    <reaction evidence="9 10">
        <text>(R)-pantoate + NADP(+) = 2-dehydropantoate + NADPH + H(+)</text>
        <dbReference type="Rhea" id="RHEA:16233"/>
        <dbReference type="ChEBI" id="CHEBI:11561"/>
        <dbReference type="ChEBI" id="CHEBI:15378"/>
        <dbReference type="ChEBI" id="CHEBI:15980"/>
        <dbReference type="ChEBI" id="CHEBI:57783"/>
        <dbReference type="ChEBI" id="CHEBI:58349"/>
        <dbReference type="EC" id="1.1.1.169"/>
    </reaction>
</comment>
<dbReference type="InterPro" id="IPR051402">
    <property type="entry name" value="KPR-Related"/>
</dbReference>
<dbReference type="InterPro" id="IPR036291">
    <property type="entry name" value="NAD(P)-bd_dom_sf"/>
</dbReference>